<dbReference type="Proteomes" id="UP001241747">
    <property type="component" value="Unassembled WGS sequence"/>
</dbReference>
<sequence>MTVLAAVGFGYCARHLVATRPDAFKRVIATARSPAGVAALPAEVEGFQFDGERLSVPLATALAEAEVLIVSAPPDAAGDPVLRHAGAALATGRLRQVIYLTTLGVYGDHQGGWVDEASPARAGTERLDRRLAAEAAWFAFGRRHGVAVAALRLAGIYGPGRNVLVQLQAGEARIIDRPGQVFNRIHVEDISRAIGAVVARRFDGVLNVADDLPTAPGEPVSYGAGLLGLAPPPAIPFAEAARTMTPMALSFWGASKRVSNHRLKAALGVQLAYPTYREGLDALAAAGEGR</sequence>
<accession>A0ABU0LF63</accession>
<proteinExistence type="predicted"/>
<comment type="caution">
    <text evidence="1">The sequence shown here is derived from an EMBL/GenBank/DDBJ whole genome shotgun (WGS) entry which is preliminary data.</text>
</comment>
<dbReference type="RefSeq" id="WP_237345436.1">
    <property type="nucleotide sequence ID" value="NZ_JABWGX010000010.1"/>
</dbReference>
<protein>
    <submittedName>
        <fullName evidence="1">Nucleoside-diphosphate-sugar epimerase</fullName>
    </submittedName>
</protein>
<organism evidence="1 2">
    <name type="scientific">Xanthobacter agilis</name>
    <dbReference type="NCBI Taxonomy" id="47492"/>
    <lineage>
        <taxon>Bacteria</taxon>
        <taxon>Pseudomonadati</taxon>
        <taxon>Pseudomonadota</taxon>
        <taxon>Alphaproteobacteria</taxon>
        <taxon>Hyphomicrobiales</taxon>
        <taxon>Xanthobacteraceae</taxon>
        <taxon>Xanthobacter</taxon>
    </lineage>
</organism>
<dbReference type="Gene3D" id="3.40.50.720">
    <property type="entry name" value="NAD(P)-binding Rossmann-like Domain"/>
    <property type="match status" value="1"/>
</dbReference>
<gene>
    <name evidence="1" type="ORF">QOZ94_002573</name>
</gene>
<keyword evidence="2" id="KW-1185">Reference proteome</keyword>
<evidence type="ECO:0000313" key="1">
    <source>
        <dbReference type="EMBL" id="MDQ0505773.1"/>
    </source>
</evidence>
<dbReference type="EMBL" id="JAUSVY010000005">
    <property type="protein sequence ID" value="MDQ0505773.1"/>
    <property type="molecule type" value="Genomic_DNA"/>
</dbReference>
<dbReference type="SUPFAM" id="SSF51735">
    <property type="entry name" value="NAD(P)-binding Rossmann-fold domains"/>
    <property type="match status" value="1"/>
</dbReference>
<name>A0ABU0LF63_XANAG</name>
<dbReference type="PANTHER" id="PTHR48079">
    <property type="entry name" value="PROTEIN YEEZ"/>
    <property type="match status" value="1"/>
</dbReference>
<reference evidence="1 2" key="1">
    <citation type="submission" date="2023-07" db="EMBL/GenBank/DDBJ databases">
        <title>Genomic Encyclopedia of Type Strains, Phase IV (KMG-IV): sequencing the most valuable type-strain genomes for metagenomic binning, comparative biology and taxonomic classification.</title>
        <authorList>
            <person name="Goeker M."/>
        </authorList>
    </citation>
    <scope>NUCLEOTIDE SEQUENCE [LARGE SCALE GENOMIC DNA]</scope>
    <source>
        <strain evidence="1 2">DSM 3770</strain>
    </source>
</reference>
<dbReference type="PANTHER" id="PTHR48079:SF6">
    <property type="entry name" value="NAD(P)-BINDING DOMAIN-CONTAINING PROTEIN-RELATED"/>
    <property type="match status" value="1"/>
</dbReference>
<dbReference type="InterPro" id="IPR036291">
    <property type="entry name" value="NAD(P)-bd_dom_sf"/>
</dbReference>
<dbReference type="InterPro" id="IPR051783">
    <property type="entry name" value="NAD(P)-dependent_oxidoreduct"/>
</dbReference>
<evidence type="ECO:0000313" key="2">
    <source>
        <dbReference type="Proteomes" id="UP001241747"/>
    </source>
</evidence>